<feature type="region of interest" description="Disordered" evidence="1">
    <location>
        <begin position="1"/>
        <end position="54"/>
    </location>
</feature>
<accession>A0ABP9BMJ8</accession>
<organism evidence="2 3">
    <name type="scientific">Actinomycetospora chlora</name>
    <dbReference type="NCBI Taxonomy" id="663608"/>
    <lineage>
        <taxon>Bacteria</taxon>
        <taxon>Bacillati</taxon>
        <taxon>Actinomycetota</taxon>
        <taxon>Actinomycetes</taxon>
        <taxon>Pseudonocardiales</taxon>
        <taxon>Pseudonocardiaceae</taxon>
        <taxon>Actinomycetospora</taxon>
    </lineage>
</organism>
<feature type="compositionally biased region" description="Basic and acidic residues" evidence="1">
    <location>
        <begin position="1"/>
        <end position="17"/>
    </location>
</feature>
<comment type="caution">
    <text evidence="2">The sequence shown here is derived from an EMBL/GenBank/DDBJ whole genome shotgun (WGS) entry which is preliminary data.</text>
</comment>
<protein>
    <submittedName>
        <fullName evidence="2">Uncharacterized protein</fullName>
    </submittedName>
</protein>
<evidence type="ECO:0000313" key="2">
    <source>
        <dbReference type="EMBL" id="GAA4797730.1"/>
    </source>
</evidence>
<dbReference type="Proteomes" id="UP001500928">
    <property type="component" value="Unassembled WGS sequence"/>
</dbReference>
<sequence>MTDEKSTDQGRDHRHGGNDGQHASDIPETSPSTESGVALSHQVEQRDGEGEQES</sequence>
<reference evidence="3" key="1">
    <citation type="journal article" date="2019" name="Int. J. Syst. Evol. Microbiol.">
        <title>The Global Catalogue of Microorganisms (GCM) 10K type strain sequencing project: providing services to taxonomists for standard genome sequencing and annotation.</title>
        <authorList>
            <consortium name="The Broad Institute Genomics Platform"/>
            <consortium name="The Broad Institute Genome Sequencing Center for Infectious Disease"/>
            <person name="Wu L."/>
            <person name="Ma J."/>
        </authorList>
    </citation>
    <scope>NUCLEOTIDE SEQUENCE [LARGE SCALE GENOMIC DNA]</scope>
    <source>
        <strain evidence="3">JCM 17979</strain>
    </source>
</reference>
<feature type="compositionally biased region" description="Basic and acidic residues" evidence="1">
    <location>
        <begin position="43"/>
        <end position="54"/>
    </location>
</feature>
<proteinExistence type="predicted"/>
<name>A0ABP9BMJ8_9PSEU</name>
<dbReference type="EMBL" id="BAABHO010000031">
    <property type="protein sequence ID" value="GAA4797730.1"/>
    <property type="molecule type" value="Genomic_DNA"/>
</dbReference>
<gene>
    <name evidence="2" type="ORF">GCM10023200_37490</name>
</gene>
<keyword evidence="3" id="KW-1185">Reference proteome</keyword>
<evidence type="ECO:0000256" key="1">
    <source>
        <dbReference type="SAM" id="MobiDB-lite"/>
    </source>
</evidence>
<evidence type="ECO:0000313" key="3">
    <source>
        <dbReference type="Proteomes" id="UP001500928"/>
    </source>
</evidence>
<dbReference type="RefSeq" id="WP_345418443.1">
    <property type="nucleotide sequence ID" value="NZ_BAABHO010000031.1"/>
</dbReference>